<feature type="compositionally biased region" description="Basic and acidic residues" evidence="3">
    <location>
        <begin position="229"/>
        <end position="246"/>
    </location>
</feature>
<dbReference type="InterPro" id="IPR011009">
    <property type="entry name" value="Kinase-like_dom_sf"/>
</dbReference>
<dbReference type="GO" id="GO:0106335">
    <property type="term" value="F:tRNA (5-carboxymethyluridine(34)-5-O)-methyltransferase activity"/>
    <property type="evidence" value="ECO:0007669"/>
    <property type="project" value="TreeGrafter"/>
</dbReference>
<dbReference type="PROSITE" id="PS50011">
    <property type="entry name" value="PROTEIN_KINASE_DOM"/>
    <property type="match status" value="1"/>
</dbReference>
<dbReference type="GO" id="GO:0030488">
    <property type="term" value="P:tRNA methylation"/>
    <property type="evidence" value="ECO:0007669"/>
    <property type="project" value="TreeGrafter"/>
</dbReference>
<sequence length="547" mass="62263">MLDHQGHVKLVDFGMAKRLEPKDHFRTKTNCGTLIYQAPEMLLNRSYSIEPDWWALGVLVFEVFMLRCPWDWSRDITDHFNIQQAIMAVNIRWGKRGGVDRVTKDLINTLLVFNPEKRIAGLIAKLKDHKFFNGIEWNLLLNKQMPVPFIPNFRRRSVHRTNRMARLGPVEDVPGRRYFSGVFDEYPESMEDSGPELCQKDGMLWDHLLDLKMNDSPPAERRRKKLGRKERQKEQVRAAPSDKRSIPVDSTTVDCDKQVFKVYDQIAHHFSHTRYKRWPKVWQFVSDFPVGSIVVDVGCGNGKYLAERNKPIDEGSRPAGSSSSEEVAMNQEAVDVKDDLLGKMAVTSLWTLGTDRSPVFCEIAADRTGSDTFVSDCSRDVSNALRPGVADGAISIAVIHHIPTEDGRLNCLLHMARLLRIGGQGLVYAWAMEQVQGSTGARKFQSQDVLVPWHLQKRYETSKNAERKSTVCVSEYASTVGATSNPELITYHRYYHVFTEDEFRTLFSKVPGIRVDEIYFDSNNWAARFTKVPPSPTPGVAATDRVS</sequence>
<feature type="domain" description="Protein kinase" evidence="4">
    <location>
        <begin position="1"/>
        <end position="132"/>
    </location>
</feature>
<dbReference type="AlphaFoldDB" id="A0A7J6RJI8"/>
<protein>
    <recommendedName>
        <fullName evidence="4">Protein kinase domain-containing protein</fullName>
    </recommendedName>
</protein>
<evidence type="ECO:0000313" key="5">
    <source>
        <dbReference type="EMBL" id="KAF4719910.1"/>
    </source>
</evidence>
<dbReference type="Pfam" id="PF00069">
    <property type="entry name" value="Pkinase"/>
    <property type="match status" value="1"/>
</dbReference>
<dbReference type="Proteomes" id="UP000574390">
    <property type="component" value="Unassembled WGS sequence"/>
</dbReference>
<dbReference type="GO" id="GO:0004672">
    <property type="term" value="F:protein kinase activity"/>
    <property type="evidence" value="ECO:0007669"/>
    <property type="project" value="InterPro"/>
</dbReference>
<dbReference type="GO" id="GO:0005524">
    <property type="term" value="F:ATP binding"/>
    <property type="evidence" value="ECO:0007669"/>
    <property type="project" value="InterPro"/>
</dbReference>
<evidence type="ECO:0000259" key="4">
    <source>
        <dbReference type="PROSITE" id="PS50011"/>
    </source>
</evidence>
<evidence type="ECO:0000256" key="1">
    <source>
        <dbReference type="ARBA" id="ARBA00022603"/>
    </source>
</evidence>
<organism evidence="5 6">
    <name type="scientific">Perkinsus olseni</name>
    <name type="common">Perkinsus atlanticus</name>
    <dbReference type="NCBI Taxonomy" id="32597"/>
    <lineage>
        <taxon>Eukaryota</taxon>
        <taxon>Sar</taxon>
        <taxon>Alveolata</taxon>
        <taxon>Perkinsozoa</taxon>
        <taxon>Perkinsea</taxon>
        <taxon>Perkinsida</taxon>
        <taxon>Perkinsidae</taxon>
        <taxon>Perkinsus</taxon>
    </lineage>
</organism>
<name>A0A7J6RJI8_PEROL</name>
<dbReference type="InterPro" id="IPR029063">
    <property type="entry name" value="SAM-dependent_MTases_sf"/>
</dbReference>
<accession>A0A7J6RJI8</accession>
<dbReference type="InterPro" id="IPR051422">
    <property type="entry name" value="AlkB_tRNA_MeTrf/Diox"/>
</dbReference>
<reference evidence="5 6" key="1">
    <citation type="submission" date="2020-04" db="EMBL/GenBank/DDBJ databases">
        <title>Perkinsus olseni comparative genomics.</title>
        <authorList>
            <person name="Bogema D.R."/>
        </authorList>
    </citation>
    <scope>NUCLEOTIDE SEQUENCE [LARGE SCALE GENOMIC DNA]</scope>
    <source>
        <strain evidence="5">ATCC PRA-205</strain>
    </source>
</reference>
<dbReference type="GO" id="GO:0005634">
    <property type="term" value="C:nucleus"/>
    <property type="evidence" value="ECO:0007669"/>
    <property type="project" value="TreeGrafter"/>
</dbReference>
<evidence type="ECO:0000256" key="3">
    <source>
        <dbReference type="SAM" id="MobiDB-lite"/>
    </source>
</evidence>
<proteinExistence type="predicted"/>
<dbReference type="GO" id="GO:0000049">
    <property type="term" value="F:tRNA binding"/>
    <property type="evidence" value="ECO:0007669"/>
    <property type="project" value="TreeGrafter"/>
</dbReference>
<dbReference type="PANTHER" id="PTHR13069">
    <property type="entry name" value="ALKYLATED DNA REPAIR PROTEIN ALKB HOMOLOG 8"/>
    <property type="match status" value="1"/>
</dbReference>
<comment type="caution">
    <text evidence="5">The sequence shown here is derived from an EMBL/GenBank/DDBJ whole genome shotgun (WGS) entry which is preliminary data.</text>
</comment>
<dbReference type="SUPFAM" id="SSF53335">
    <property type="entry name" value="S-adenosyl-L-methionine-dependent methyltransferases"/>
    <property type="match status" value="1"/>
</dbReference>
<dbReference type="InterPro" id="IPR000719">
    <property type="entry name" value="Prot_kinase_dom"/>
</dbReference>
<feature type="region of interest" description="Disordered" evidence="3">
    <location>
        <begin position="214"/>
        <end position="250"/>
    </location>
</feature>
<dbReference type="SUPFAM" id="SSF56112">
    <property type="entry name" value="Protein kinase-like (PK-like)"/>
    <property type="match status" value="1"/>
</dbReference>
<gene>
    <name evidence="5" type="ORF">FOZ62_014691</name>
</gene>
<keyword evidence="1" id="KW-0489">Methyltransferase</keyword>
<keyword evidence="2" id="KW-0808">Transferase</keyword>
<dbReference type="GO" id="GO:0005737">
    <property type="term" value="C:cytoplasm"/>
    <property type="evidence" value="ECO:0007669"/>
    <property type="project" value="TreeGrafter"/>
</dbReference>
<dbReference type="SMART" id="SM00220">
    <property type="entry name" value="S_TKc"/>
    <property type="match status" value="1"/>
</dbReference>
<evidence type="ECO:0000256" key="2">
    <source>
        <dbReference type="ARBA" id="ARBA00022679"/>
    </source>
</evidence>
<dbReference type="EMBL" id="JABANM010022240">
    <property type="protein sequence ID" value="KAF4719910.1"/>
    <property type="molecule type" value="Genomic_DNA"/>
</dbReference>
<evidence type="ECO:0000313" key="6">
    <source>
        <dbReference type="Proteomes" id="UP000574390"/>
    </source>
</evidence>
<dbReference type="Gene3D" id="3.40.50.150">
    <property type="entry name" value="Vaccinia Virus protein VP39"/>
    <property type="match status" value="1"/>
</dbReference>
<dbReference type="PANTHER" id="PTHR13069:SF21">
    <property type="entry name" value="ALKYLATED DNA REPAIR PROTEIN ALKB HOMOLOG 8"/>
    <property type="match status" value="1"/>
</dbReference>
<dbReference type="Gene3D" id="1.10.510.10">
    <property type="entry name" value="Transferase(Phosphotransferase) domain 1"/>
    <property type="match status" value="1"/>
</dbReference>
<dbReference type="GO" id="GO:0002098">
    <property type="term" value="P:tRNA wobble uridine modification"/>
    <property type="evidence" value="ECO:0007669"/>
    <property type="project" value="TreeGrafter"/>
</dbReference>